<dbReference type="EMBL" id="JAIPUX010001232">
    <property type="protein sequence ID" value="KAH0625117.1"/>
    <property type="molecule type" value="Genomic_DNA"/>
</dbReference>
<sequence>MKNTLEIVGGNITQNLCLFLPLLPSVSSLAEMAALVPAEKGVLVVLPFLLKVGIIQSQKW</sequence>
<evidence type="ECO:0000313" key="1">
    <source>
        <dbReference type="EMBL" id="KAH0625117.1"/>
    </source>
</evidence>
<dbReference type="Proteomes" id="UP000826234">
    <property type="component" value="Unassembled WGS sequence"/>
</dbReference>
<reference evidence="1 2" key="1">
    <citation type="journal article" date="2022" name="Gigascience">
        <title>A chromosome-level genome assembly and annotation of the desert horned lizard, Phrynosoma platyrhinos, provides insight into chromosomal rearrangements among reptiles.</title>
        <authorList>
            <person name="Koochekian N."/>
            <person name="Ascanio A."/>
            <person name="Farleigh K."/>
            <person name="Card D.C."/>
            <person name="Schield D.R."/>
            <person name="Castoe T.A."/>
            <person name="Jezkova T."/>
        </authorList>
    </citation>
    <scope>NUCLEOTIDE SEQUENCE [LARGE SCALE GENOMIC DNA]</scope>
    <source>
        <strain evidence="1">NK-2021</strain>
    </source>
</reference>
<organism evidence="1 2">
    <name type="scientific">Phrynosoma platyrhinos</name>
    <name type="common">Desert horned lizard</name>
    <dbReference type="NCBI Taxonomy" id="52577"/>
    <lineage>
        <taxon>Eukaryota</taxon>
        <taxon>Metazoa</taxon>
        <taxon>Chordata</taxon>
        <taxon>Craniata</taxon>
        <taxon>Vertebrata</taxon>
        <taxon>Euteleostomi</taxon>
        <taxon>Lepidosauria</taxon>
        <taxon>Squamata</taxon>
        <taxon>Bifurcata</taxon>
        <taxon>Unidentata</taxon>
        <taxon>Episquamata</taxon>
        <taxon>Toxicofera</taxon>
        <taxon>Iguania</taxon>
        <taxon>Phrynosomatidae</taxon>
        <taxon>Phrynosomatinae</taxon>
        <taxon>Phrynosoma</taxon>
    </lineage>
</organism>
<proteinExistence type="predicted"/>
<gene>
    <name evidence="1" type="ORF">JD844_033249</name>
</gene>
<name>A0ABQ7T6A0_PHRPL</name>
<evidence type="ECO:0000313" key="2">
    <source>
        <dbReference type="Proteomes" id="UP000826234"/>
    </source>
</evidence>
<keyword evidence="2" id="KW-1185">Reference proteome</keyword>
<protein>
    <submittedName>
        <fullName evidence="1">Uncharacterized protein</fullName>
    </submittedName>
</protein>
<comment type="caution">
    <text evidence="1">The sequence shown here is derived from an EMBL/GenBank/DDBJ whole genome shotgun (WGS) entry which is preliminary data.</text>
</comment>
<accession>A0ABQ7T6A0</accession>